<dbReference type="FunFam" id="3.40.640.10:FF:000004">
    <property type="entry name" value="Acetylornithine aminotransferase"/>
    <property type="match status" value="1"/>
</dbReference>
<dbReference type="Gene3D" id="3.90.1150.10">
    <property type="entry name" value="Aspartate Aminotransferase, domain 1"/>
    <property type="match status" value="1"/>
</dbReference>
<dbReference type="SUPFAM" id="SSF53383">
    <property type="entry name" value="PLP-dependent transferases"/>
    <property type="match status" value="1"/>
</dbReference>
<dbReference type="InterPro" id="IPR015424">
    <property type="entry name" value="PyrdxlP-dep_Trfase"/>
</dbReference>
<dbReference type="EMBL" id="WHNW01000010">
    <property type="protein sequence ID" value="MPV86705.1"/>
    <property type="molecule type" value="Genomic_DNA"/>
</dbReference>
<accession>A0A6N7EYS4</accession>
<protein>
    <submittedName>
        <fullName evidence="6">Aspartate aminotransferase family protein</fullName>
    </submittedName>
</protein>
<name>A0A6N7EYS4_9GAMM</name>
<evidence type="ECO:0000256" key="3">
    <source>
        <dbReference type="ARBA" id="ARBA00022576"/>
    </source>
</evidence>
<evidence type="ECO:0000256" key="4">
    <source>
        <dbReference type="ARBA" id="ARBA00022898"/>
    </source>
</evidence>
<dbReference type="InterPro" id="IPR005814">
    <property type="entry name" value="Aminotrans_3"/>
</dbReference>
<dbReference type="InterPro" id="IPR015421">
    <property type="entry name" value="PyrdxlP-dep_Trfase_major"/>
</dbReference>
<keyword evidence="3 6" id="KW-0032">Aminotransferase</keyword>
<dbReference type="FunCoup" id="A0A6N7EYS4">
    <property type="interactions" value="92"/>
</dbReference>
<dbReference type="NCBIfam" id="NF005685">
    <property type="entry name" value="PRK07483.1"/>
    <property type="match status" value="1"/>
</dbReference>
<evidence type="ECO:0000313" key="7">
    <source>
        <dbReference type="Proteomes" id="UP000471298"/>
    </source>
</evidence>
<dbReference type="GO" id="GO:0008483">
    <property type="term" value="F:transaminase activity"/>
    <property type="evidence" value="ECO:0007669"/>
    <property type="project" value="UniProtKB-KW"/>
</dbReference>
<dbReference type="PIRSF" id="PIRSF000521">
    <property type="entry name" value="Transaminase_4ab_Lys_Orn"/>
    <property type="match status" value="1"/>
</dbReference>
<dbReference type="PANTHER" id="PTHR43094:SF1">
    <property type="entry name" value="AMINOTRANSFERASE CLASS-III"/>
    <property type="match status" value="1"/>
</dbReference>
<evidence type="ECO:0000256" key="2">
    <source>
        <dbReference type="ARBA" id="ARBA00008954"/>
    </source>
</evidence>
<dbReference type="RefSeq" id="WP_152810696.1">
    <property type="nucleotide sequence ID" value="NZ_WHNW01000010.1"/>
</dbReference>
<gene>
    <name evidence="6" type="ORF">GCU85_08205</name>
</gene>
<dbReference type="InParanoid" id="A0A6N7EYS4"/>
<evidence type="ECO:0000313" key="6">
    <source>
        <dbReference type="EMBL" id="MPV86705.1"/>
    </source>
</evidence>
<dbReference type="AlphaFoldDB" id="A0A6N7EYS4"/>
<reference evidence="6 7" key="1">
    <citation type="submission" date="2019-10" db="EMBL/GenBank/DDBJ databases">
        <title>Cardiobacteriales fam. a chemoheterotrophic member of the order Cardiobacteriales, and proposal of Cardiobacteriales fam. nov.</title>
        <authorList>
            <person name="Wang C."/>
        </authorList>
    </citation>
    <scope>NUCLEOTIDE SEQUENCE [LARGE SCALE GENOMIC DNA]</scope>
    <source>
        <strain evidence="6 7">ML27</strain>
    </source>
</reference>
<sequence length="445" mass="48096">MSHVFHRSLQQTYPVAVSGEGVYVIDNQGKRYIDACGGAAVSCLGYDYAPLKTAINAQIDKLPFVHSSFFTTDILEQAAEALVNDTNGVMSHVYFVSGGSEAIEAAIKMARQYFVDTGKPSKRYFIARKQSYHGNTLGALSLGGNEARKAPYKDILIGANHISACYEYREKQPDESAEAYGLRAANELEAEILRLGAENVAAFVAETVVGATAGCLPPAPTYFKRIREICDQYDVLLILDEVMCGMGRTGTLHAYTQDGITPDIQAVAKGIAAGYQPLGAVFMKAFIVDAIRQGAGFFQHGHTYICHATAVAAGLATQRIIKSENLLDNVVKQGDYLSQRLHEQLADKPYVGEIRGRGLFKGIELVADKASKTPHDASLPIASRIRAVAMDNGLMCYPIAGTIDGVNGNHVLLAPAYIIQAHEIDEIVDKLEKTITTVMDGIATK</sequence>
<dbReference type="CDD" id="cd00610">
    <property type="entry name" value="OAT_like"/>
    <property type="match status" value="1"/>
</dbReference>
<evidence type="ECO:0000256" key="1">
    <source>
        <dbReference type="ARBA" id="ARBA00001933"/>
    </source>
</evidence>
<dbReference type="GO" id="GO:0005829">
    <property type="term" value="C:cytosol"/>
    <property type="evidence" value="ECO:0007669"/>
    <property type="project" value="TreeGrafter"/>
</dbReference>
<dbReference type="Pfam" id="PF00202">
    <property type="entry name" value="Aminotran_3"/>
    <property type="match status" value="1"/>
</dbReference>
<dbReference type="InterPro" id="IPR015422">
    <property type="entry name" value="PyrdxlP-dep_Trfase_small"/>
</dbReference>
<dbReference type="Proteomes" id="UP000471298">
    <property type="component" value="Unassembled WGS sequence"/>
</dbReference>
<dbReference type="GO" id="GO:0030170">
    <property type="term" value="F:pyridoxal phosphate binding"/>
    <property type="evidence" value="ECO:0007669"/>
    <property type="project" value="InterPro"/>
</dbReference>
<evidence type="ECO:0000256" key="5">
    <source>
        <dbReference type="RuleBase" id="RU003560"/>
    </source>
</evidence>
<dbReference type="Gene3D" id="3.40.640.10">
    <property type="entry name" value="Type I PLP-dependent aspartate aminotransferase-like (Major domain)"/>
    <property type="match status" value="1"/>
</dbReference>
<comment type="caution">
    <text evidence="6">The sequence shown here is derived from an EMBL/GenBank/DDBJ whole genome shotgun (WGS) entry which is preliminary data.</text>
</comment>
<dbReference type="PANTHER" id="PTHR43094">
    <property type="entry name" value="AMINOTRANSFERASE"/>
    <property type="match status" value="1"/>
</dbReference>
<organism evidence="6 7">
    <name type="scientific">Ostreibacterium oceani</name>
    <dbReference type="NCBI Taxonomy" id="2654998"/>
    <lineage>
        <taxon>Bacteria</taxon>
        <taxon>Pseudomonadati</taxon>
        <taxon>Pseudomonadota</taxon>
        <taxon>Gammaproteobacteria</taxon>
        <taxon>Cardiobacteriales</taxon>
        <taxon>Ostreibacteriaceae</taxon>
        <taxon>Ostreibacterium</taxon>
    </lineage>
</organism>
<keyword evidence="6" id="KW-0808">Transferase</keyword>
<comment type="cofactor">
    <cofactor evidence="1">
        <name>pyridoxal 5'-phosphate</name>
        <dbReference type="ChEBI" id="CHEBI:597326"/>
    </cofactor>
</comment>
<keyword evidence="4 5" id="KW-0663">Pyridoxal phosphate</keyword>
<keyword evidence="7" id="KW-1185">Reference proteome</keyword>
<proteinExistence type="inferred from homology"/>
<comment type="similarity">
    <text evidence="2 5">Belongs to the class-III pyridoxal-phosphate-dependent aminotransferase family.</text>
</comment>